<keyword evidence="4" id="KW-1185">Reference proteome</keyword>
<name>A0A318T6R7_9HYPH</name>
<evidence type="ECO:0000313" key="3">
    <source>
        <dbReference type="EMBL" id="PYE90091.1"/>
    </source>
</evidence>
<evidence type="ECO:0000313" key="4">
    <source>
        <dbReference type="Proteomes" id="UP000247454"/>
    </source>
</evidence>
<dbReference type="GO" id="GO:0005737">
    <property type="term" value="C:cytoplasm"/>
    <property type="evidence" value="ECO:0007669"/>
    <property type="project" value="TreeGrafter"/>
</dbReference>
<dbReference type="InterPro" id="IPR003719">
    <property type="entry name" value="Phenazine_PhzF-like"/>
</dbReference>
<reference evidence="3 4" key="1">
    <citation type="submission" date="2018-06" db="EMBL/GenBank/DDBJ databases">
        <title>Genomic Encyclopedia of Type Strains, Phase III (KMG-III): the genomes of soil and plant-associated and newly described type strains.</title>
        <authorList>
            <person name="Whitman W."/>
        </authorList>
    </citation>
    <scope>NUCLEOTIDE SEQUENCE [LARGE SCALE GENOMIC DNA]</scope>
    <source>
        <strain evidence="3 4">ORS 1419</strain>
    </source>
</reference>
<dbReference type="GO" id="GO:0016853">
    <property type="term" value="F:isomerase activity"/>
    <property type="evidence" value="ECO:0007669"/>
    <property type="project" value="UniProtKB-KW"/>
</dbReference>
<dbReference type="Gene3D" id="3.10.310.10">
    <property type="entry name" value="Diaminopimelate Epimerase, Chain A, domain 1"/>
    <property type="match status" value="2"/>
</dbReference>
<organism evidence="3 4">
    <name type="scientific">Phyllobacterium leguminum</name>
    <dbReference type="NCBI Taxonomy" id="314237"/>
    <lineage>
        <taxon>Bacteria</taxon>
        <taxon>Pseudomonadati</taxon>
        <taxon>Pseudomonadota</taxon>
        <taxon>Alphaproteobacteria</taxon>
        <taxon>Hyphomicrobiales</taxon>
        <taxon>Phyllobacteriaceae</taxon>
        <taxon>Phyllobacterium</taxon>
    </lineage>
</organism>
<sequence length="312" mass="33775">MRKSMSTQQTSGRPYEIFDVFTGEALSGNPLAIVHDAEGLDDRRMQAIAREFNLSETVFVKPAENPLHTAAIRIFTPDDELPFAGHPTVGTAVALASRQREGDDADVLVALEEKIGVVRCGVRSSTEGAFAEFDIPRLPEKLGIEVEKEAAAAVLGLGTHEIGFENHVPGMWSAGVPFLLIPVRNLIAAAKISLDRAFARENLPAIAGKPLFIYAYCRETQLFDSAFHARMFDTAGNIFEDPATGAAVAAFSGAVQHFDRPVDGVTTLWIEQGMEMGRPSRIRLEIDVENQKLARARIGGSAVKVAEGTLFA</sequence>
<protein>
    <submittedName>
        <fullName evidence="3">Trans-2,3-dihydro-3-hydroxyanthranilate isomerase</fullName>
    </submittedName>
</protein>
<evidence type="ECO:0000256" key="2">
    <source>
        <dbReference type="PIRSR" id="PIRSR016184-1"/>
    </source>
</evidence>
<dbReference type="Proteomes" id="UP000247454">
    <property type="component" value="Unassembled WGS sequence"/>
</dbReference>
<comment type="caution">
    <text evidence="3">The sequence shown here is derived from an EMBL/GenBank/DDBJ whole genome shotgun (WGS) entry which is preliminary data.</text>
</comment>
<feature type="active site" evidence="2">
    <location>
        <position position="56"/>
    </location>
</feature>
<dbReference type="EMBL" id="QJTF01000002">
    <property type="protein sequence ID" value="PYE90091.1"/>
    <property type="molecule type" value="Genomic_DNA"/>
</dbReference>
<comment type="similarity">
    <text evidence="1">Belongs to the PhzF family.</text>
</comment>
<dbReference type="PANTHER" id="PTHR13774:SF32">
    <property type="entry name" value="ANTISENSE-ENHANCING SEQUENCE 1"/>
    <property type="match status" value="1"/>
</dbReference>
<dbReference type="NCBIfam" id="TIGR00654">
    <property type="entry name" value="PhzF_family"/>
    <property type="match status" value="1"/>
</dbReference>
<keyword evidence="3" id="KW-0413">Isomerase</keyword>
<proteinExistence type="inferred from homology"/>
<evidence type="ECO:0000256" key="1">
    <source>
        <dbReference type="ARBA" id="ARBA00008270"/>
    </source>
</evidence>
<dbReference type="SUPFAM" id="SSF54506">
    <property type="entry name" value="Diaminopimelate epimerase-like"/>
    <property type="match status" value="1"/>
</dbReference>
<dbReference type="Pfam" id="PF02567">
    <property type="entry name" value="PhzC-PhzF"/>
    <property type="match status" value="1"/>
</dbReference>
<dbReference type="PIRSF" id="PIRSF016184">
    <property type="entry name" value="PhzC_PhzF"/>
    <property type="match status" value="1"/>
</dbReference>
<gene>
    <name evidence="3" type="ORF">C7477_102180</name>
</gene>
<dbReference type="AlphaFoldDB" id="A0A318T6R7"/>
<dbReference type="PANTHER" id="PTHR13774">
    <property type="entry name" value="PHENAZINE BIOSYNTHESIS PROTEIN"/>
    <property type="match status" value="1"/>
</dbReference>
<accession>A0A318T6R7</accession>